<protein>
    <submittedName>
        <fullName evidence="1">Uncharacterized protein</fullName>
    </submittedName>
</protein>
<accession>A0A7S4HA21</accession>
<proteinExistence type="predicted"/>
<organism evidence="1">
    <name type="scientific">Guillardia theta</name>
    <name type="common">Cryptophyte</name>
    <name type="synonym">Cryptomonas phi</name>
    <dbReference type="NCBI Taxonomy" id="55529"/>
    <lineage>
        <taxon>Eukaryota</taxon>
        <taxon>Cryptophyceae</taxon>
        <taxon>Pyrenomonadales</taxon>
        <taxon>Geminigeraceae</taxon>
        <taxon>Guillardia</taxon>
    </lineage>
</organism>
<dbReference type="AlphaFoldDB" id="A0A7S4HA21"/>
<sequence length="164" mass="17926">MGTFDTAPLAQPIVDLGCAHMACACEHEVMSSRCFTSFLDIHKTTRLLETLSHSQVSLQNHSFIRSFLQINKLTSNSPVTLVVNSKPRSSRCMYKYDSKTNPPPASSLLLLLQSESDRGRGVLGAEGDRGSRRLSTQSGISTERFFGLLLEAWVAGCVSLSGME</sequence>
<dbReference type="EMBL" id="HBKN01001933">
    <property type="protein sequence ID" value="CAE2192361.1"/>
    <property type="molecule type" value="Transcribed_RNA"/>
</dbReference>
<gene>
    <name evidence="1" type="ORF">GTHE00462_LOCUS1672</name>
</gene>
<evidence type="ECO:0000313" key="1">
    <source>
        <dbReference type="EMBL" id="CAE2192361.1"/>
    </source>
</evidence>
<name>A0A7S4HA21_GUITH</name>
<reference evidence="1" key="1">
    <citation type="submission" date="2021-01" db="EMBL/GenBank/DDBJ databases">
        <authorList>
            <person name="Corre E."/>
            <person name="Pelletier E."/>
            <person name="Niang G."/>
            <person name="Scheremetjew M."/>
            <person name="Finn R."/>
            <person name="Kale V."/>
            <person name="Holt S."/>
            <person name="Cochrane G."/>
            <person name="Meng A."/>
            <person name="Brown T."/>
            <person name="Cohen L."/>
        </authorList>
    </citation>
    <scope>NUCLEOTIDE SEQUENCE</scope>
    <source>
        <strain evidence="1">CCMP 2712</strain>
    </source>
</reference>